<dbReference type="SUPFAM" id="SSF54001">
    <property type="entry name" value="Cysteine proteinases"/>
    <property type="match status" value="1"/>
</dbReference>
<accession>A0A3B1BDC1</accession>
<dbReference type="EMBL" id="UOGA01000055">
    <property type="protein sequence ID" value="VAX16109.1"/>
    <property type="molecule type" value="Genomic_DNA"/>
</dbReference>
<feature type="non-terminal residue" evidence="2">
    <location>
        <position position="315"/>
    </location>
</feature>
<dbReference type="InterPro" id="IPR025838">
    <property type="entry name" value="Transglut_i_TM"/>
</dbReference>
<evidence type="ECO:0000259" key="1">
    <source>
        <dbReference type="Pfam" id="PF14400"/>
    </source>
</evidence>
<organism evidence="2">
    <name type="scientific">hydrothermal vent metagenome</name>
    <dbReference type="NCBI Taxonomy" id="652676"/>
    <lineage>
        <taxon>unclassified sequences</taxon>
        <taxon>metagenomes</taxon>
        <taxon>ecological metagenomes</taxon>
    </lineage>
</organism>
<reference evidence="2" key="1">
    <citation type="submission" date="2018-06" db="EMBL/GenBank/DDBJ databases">
        <authorList>
            <person name="Zhirakovskaya E."/>
        </authorList>
    </citation>
    <scope>NUCLEOTIDE SEQUENCE</scope>
</reference>
<dbReference type="Pfam" id="PF14400">
    <property type="entry name" value="Transglut_i_TM"/>
    <property type="match status" value="1"/>
</dbReference>
<evidence type="ECO:0000313" key="2">
    <source>
        <dbReference type="EMBL" id="VAX16109.1"/>
    </source>
</evidence>
<dbReference type="InterPro" id="IPR038765">
    <property type="entry name" value="Papain-like_cys_pep_sf"/>
</dbReference>
<feature type="domain" description="Inactive transglutaminase fused to 7 transmembrane helices" evidence="1">
    <location>
        <begin position="23"/>
        <end position="192"/>
    </location>
</feature>
<sequence length="315" mass="35457">MKIRYLFLLCFFLALPGAVLFAYKVVALGFPINPDTMTEVWNIEARISFDASEGPVPSEMNKRPVKVTLHLPRDPFRFKIMDEHFIAHKYGLTVIEKEGNREAVWAIRRASGRQNIYYKAIVRNATVADFTKDEVEPKVIDPNFDAAYLTAAEEILTEAREKSADVNTLVSEIVKLLNLSTHNHNVSLLLGRKNSLVHRLDMAARILALEGIPAQVVHGIRLGDMKKDAKIRHWLEVYHAGRWYPHDPVIGGPGVPEKYLAWWKGPEKLVSVEGGGKPDVTLSVSLNQERAIENALARSSISQPKLIKYSLFSLP</sequence>
<protein>
    <recommendedName>
        <fullName evidence="1">Inactive transglutaminase fused to 7 transmembrane helices domain-containing protein</fullName>
    </recommendedName>
</protein>
<dbReference type="AlphaFoldDB" id="A0A3B1BDC1"/>
<gene>
    <name evidence="2" type="ORF">MNBD_NITROSPINAE04-2347</name>
</gene>
<proteinExistence type="predicted"/>
<name>A0A3B1BDC1_9ZZZZ</name>